<proteinExistence type="predicted"/>
<dbReference type="InterPro" id="IPR000866">
    <property type="entry name" value="AhpC/TSA"/>
</dbReference>
<sequence length="169" mass="19144">MKKVLFGLLVVFGFQTNTMAQSKLPAVEVKTMEFESFNTSEISNDGKPIIVNFWATWCSPCKRELNNISDMYEDWVDETGVKLVAISIDDARNMGKVAPYVNGQSWEYDVYIDPNGDLKRAMGVNNVPHTFLLDGKGNIVWQHNSYSEGDEYELFELVKKLSKGESISK</sequence>
<organism evidence="3 4">
    <name type="scientific">Acidiluteibacter ferrifornacis</name>
    <dbReference type="NCBI Taxonomy" id="2692424"/>
    <lineage>
        <taxon>Bacteria</taxon>
        <taxon>Pseudomonadati</taxon>
        <taxon>Bacteroidota</taxon>
        <taxon>Flavobacteriia</taxon>
        <taxon>Flavobacteriales</taxon>
        <taxon>Cryomorphaceae</taxon>
        <taxon>Acidiluteibacter</taxon>
    </lineage>
</organism>
<dbReference type="RefSeq" id="WP_160631003.1">
    <property type="nucleotide sequence ID" value="NZ_WWNE01000003.1"/>
</dbReference>
<dbReference type="AlphaFoldDB" id="A0A6N9NFR8"/>
<dbReference type="Pfam" id="PF00578">
    <property type="entry name" value="AhpC-TSA"/>
    <property type="match status" value="1"/>
</dbReference>
<dbReference type="GO" id="GO:0016491">
    <property type="term" value="F:oxidoreductase activity"/>
    <property type="evidence" value="ECO:0007669"/>
    <property type="project" value="InterPro"/>
</dbReference>
<reference evidence="3 4" key="1">
    <citation type="submission" date="2019-12" db="EMBL/GenBank/DDBJ databases">
        <authorList>
            <person name="Zhao J."/>
        </authorList>
    </citation>
    <scope>NUCLEOTIDE SEQUENCE [LARGE SCALE GENOMIC DNA]</scope>
    <source>
        <strain evidence="3 4">S-15</strain>
    </source>
</reference>
<evidence type="ECO:0000313" key="4">
    <source>
        <dbReference type="Proteomes" id="UP000470771"/>
    </source>
</evidence>
<protein>
    <submittedName>
        <fullName evidence="3">Redoxin domain-containing protein</fullName>
    </submittedName>
</protein>
<keyword evidence="1" id="KW-0732">Signal</keyword>
<dbReference type="Proteomes" id="UP000470771">
    <property type="component" value="Unassembled WGS sequence"/>
</dbReference>
<dbReference type="Gene3D" id="3.40.30.10">
    <property type="entry name" value="Glutaredoxin"/>
    <property type="match status" value="1"/>
</dbReference>
<dbReference type="InterPro" id="IPR013766">
    <property type="entry name" value="Thioredoxin_domain"/>
</dbReference>
<evidence type="ECO:0000313" key="3">
    <source>
        <dbReference type="EMBL" id="NBG64634.1"/>
    </source>
</evidence>
<comment type="caution">
    <text evidence="3">The sequence shown here is derived from an EMBL/GenBank/DDBJ whole genome shotgun (WGS) entry which is preliminary data.</text>
</comment>
<dbReference type="PROSITE" id="PS51352">
    <property type="entry name" value="THIOREDOXIN_2"/>
    <property type="match status" value="1"/>
</dbReference>
<dbReference type="CDD" id="cd02966">
    <property type="entry name" value="TlpA_like_family"/>
    <property type="match status" value="1"/>
</dbReference>
<dbReference type="InterPro" id="IPR036249">
    <property type="entry name" value="Thioredoxin-like_sf"/>
</dbReference>
<dbReference type="PANTHER" id="PTHR42852">
    <property type="entry name" value="THIOL:DISULFIDE INTERCHANGE PROTEIN DSBE"/>
    <property type="match status" value="1"/>
</dbReference>
<dbReference type="InterPro" id="IPR050553">
    <property type="entry name" value="Thioredoxin_ResA/DsbE_sf"/>
</dbReference>
<dbReference type="EMBL" id="WWNE01000003">
    <property type="protein sequence ID" value="NBG64634.1"/>
    <property type="molecule type" value="Genomic_DNA"/>
</dbReference>
<name>A0A6N9NFR8_9FLAO</name>
<keyword evidence="4" id="KW-1185">Reference proteome</keyword>
<feature type="domain" description="Thioredoxin" evidence="2">
    <location>
        <begin position="18"/>
        <end position="163"/>
    </location>
</feature>
<dbReference type="GO" id="GO:0016209">
    <property type="term" value="F:antioxidant activity"/>
    <property type="evidence" value="ECO:0007669"/>
    <property type="project" value="InterPro"/>
</dbReference>
<feature type="signal peptide" evidence="1">
    <location>
        <begin position="1"/>
        <end position="20"/>
    </location>
</feature>
<accession>A0A6N9NFR8</accession>
<feature type="chain" id="PRO_5026766441" evidence="1">
    <location>
        <begin position="21"/>
        <end position="169"/>
    </location>
</feature>
<dbReference type="SUPFAM" id="SSF52833">
    <property type="entry name" value="Thioredoxin-like"/>
    <property type="match status" value="1"/>
</dbReference>
<evidence type="ECO:0000256" key="1">
    <source>
        <dbReference type="SAM" id="SignalP"/>
    </source>
</evidence>
<evidence type="ECO:0000259" key="2">
    <source>
        <dbReference type="PROSITE" id="PS51352"/>
    </source>
</evidence>
<gene>
    <name evidence="3" type="ORF">GQN54_00800</name>
</gene>
<dbReference type="PANTHER" id="PTHR42852:SF17">
    <property type="entry name" value="THIOREDOXIN-LIKE PROTEIN HI_1115"/>
    <property type="match status" value="1"/>
</dbReference>